<organism evidence="2 3">
    <name type="scientific">Eleginops maclovinus</name>
    <name type="common">Patagonian blennie</name>
    <name type="synonym">Eleginus maclovinus</name>
    <dbReference type="NCBI Taxonomy" id="56733"/>
    <lineage>
        <taxon>Eukaryota</taxon>
        <taxon>Metazoa</taxon>
        <taxon>Chordata</taxon>
        <taxon>Craniata</taxon>
        <taxon>Vertebrata</taxon>
        <taxon>Euteleostomi</taxon>
        <taxon>Actinopterygii</taxon>
        <taxon>Neopterygii</taxon>
        <taxon>Teleostei</taxon>
        <taxon>Neoteleostei</taxon>
        <taxon>Acanthomorphata</taxon>
        <taxon>Eupercaria</taxon>
        <taxon>Perciformes</taxon>
        <taxon>Notothenioidei</taxon>
        <taxon>Eleginopidae</taxon>
        <taxon>Eleginops</taxon>
    </lineage>
</organism>
<proteinExistence type="predicted"/>
<feature type="signal peptide" evidence="1">
    <location>
        <begin position="1"/>
        <end position="21"/>
    </location>
</feature>
<evidence type="ECO:0000313" key="3">
    <source>
        <dbReference type="Proteomes" id="UP001346869"/>
    </source>
</evidence>
<feature type="chain" id="PRO_5043054576" evidence="1">
    <location>
        <begin position="22"/>
        <end position="106"/>
    </location>
</feature>
<dbReference type="Proteomes" id="UP001346869">
    <property type="component" value="Unassembled WGS sequence"/>
</dbReference>
<dbReference type="EMBL" id="JAUZQC010000008">
    <property type="protein sequence ID" value="KAK5867206.1"/>
    <property type="molecule type" value="Genomic_DNA"/>
</dbReference>
<accession>A0AAN8ALM0</accession>
<reference evidence="2 3" key="1">
    <citation type="journal article" date="2023" name="Genes (Basel)">
        <title>Chromosome-Level Genome Assembly and Circadian Gene Repertoire of the Patagonia Blennie Eleginops maclovinus-The Closest Ancestral Proxy of Antarctic Cryonotothenioids.</title>
        <authorList>
            <person name="Cheng C.C."/>
            <person name="Rivera-Colon A.G."/>
            <person name="Minhas B.F."/>
            <person name="Wilson L."/>
            <person name="Rayamajhi N."/>
            <person name="Vargas-Chacoff L."/>
            <person name="Catchen J.M."/>
        </authorList>
    </citation>
    <scope>NUCLEOTIDE SEQUENCE [LARGE SCALE GENOMIC DNA]</scope>
    <source>
        <strain evidence="2">JMC-PN-2008</strain>
    </source>
</reference>
<evidence type="ECO:0000313" key="2">
    <source>
        <dbReference type="EMBL" id="KAK5867206.1"/>
    </source>
</evidence>
<reference evidence="2 3" key="2">
    <citation type="journal article" date="2023" name="Mol. Biol. Evol.">
        <title>Genomics of Secondarily Temperate Adaptation in the Only Non-Antarctic Icefish.</title>
        <authorList>
            <person name="Rivera-Colon A.G."/>
            <person name="Rayamajhi N."/>
            <person name="Minhas B.F."/>
            <person name="Madrigal G."/>
            <person name="Bilyk K.T."/>
            <person name="Yoon V."/>
            <person name="Hune M."/>
            <person name="Gregory S."/>
            <person name="Cheng C.H.C."/>
            <person name="Catchen J.M."/>
        </authorList>
    </citation>
    <scope>NUCLEOTIDE SEQUENCE [LARGE SCALE GENOMIC DNA]</scope>
    <source>
        <strain evidence="2">JMC-PN-2008</strain>
    </source>
</reference>
<dbReference type="AlphaFoldDB" id="A0AAN8ALM0"/>
<evidence type="ECO:0000256" key="1">
    <source>
        <dbReference type="SAM" id="SignalP"/>
    </source>
</evidence>
<protein>
    <submittedName>
        <fullName evidence="2">Uncharacterized protein</fullName>
    </submittedName>
</protein>
<sequence length="106" mass="12056">MSHSTCLSLSLICLLASAVLSAEKSKDIFSFTSMGLEEEIPSSHCWLSSQCSEDKKEEMLYGQKTGRGQEKTEVWIIRLTSCTFLMQNGQQIFFRYCGRYANNPRL</sequence>
<keyword evidence="1" id="KW-0732">Signal</keyword>
<keyword evidence="3" id="KW-1185">Reference proteome</keyword>
<name>A0AAN8ALM0_ELEMC</name>
<gene>
    <name evidence="2" type="ORF">PBY51_011719</name>
</gene>
<comment type="caution">
    <text evidence="2">The sequence shown here is derived from an EMBL/GenBank/DDBJ whole genome shotgun (WGS) entry which is preliminary data.</text>
</comment>